<sequence>MNFALGLETPVNSFNSLPSEIEMLILDSVVDNHAIDCPIEITKEMAASISHTGLKMISLDRNTINKIDPDAFSVLLQSLQQIRIRANKFELGWYMLYAYQLTNVKTIEASYAHMGLQCEAFSNVEHPSLPSVEIINTAVKKISSGTVYQ</sequence>
<evidence type="ECO:0000313" key="2">
    <source>
        <dbReference type="Proteomes" id="UP000828390"/>
    </source>
</evidence>
<comment type="caution">
    <text evidence="1">The sequence shown here is derived from an EMBL/GenBank/DDBJ whole genome shotgun (WGS) entry which is preliminary data.</text>
</comment>
<proteinExistence type="predicted"/>
<reference evidence="1" key="2">
    <citation type="submission" date="2020-11" db="EMBL/GenBank/DDBJ databases">
        <authorList>
            <person name="McCartney M.A."/>
            <person name="Auch B."/>
            <person name="Kono T."/>
            <person name="Mallez S."/>
            <person name="Becker A."/>
            <person name="Gohl D.M."/>
            <person name="Silverstein K.A.T."/>
            <person name="Koren S."/>
            <person name="Bechman K.B."/>
            <person name="Herman A."/>
            <person name="Abrahante J.E."/>
            <person name="Garbe J."/>
        </authorList>
    </citation>
    <scope>NUCLEOTIDE SEQUENCE</scope>
    <source>
        <strain evidence="1">Duluth1</strain>
        <tissue evidence="1">Whole animal</tissue>
    </source>
</reference>
<dbReference type="InterPro" id="IPR032675">
    <property type="entry name" value="LRR_dom_sf"/>
</dbReference>
<accession>A0A9D4JIV3</accession>
<organism evidence="1 2">
    <name type="scientific">Dreissena polymorpha</name>
    <name type="common">Zebra mussel</name>
    <name type="synonym">Mytilus polymorpha</name>
    <dbReference type="NCBI Taxonomy" id="45954"/>
    <lineage>
        <taxon>Eukaryota</taxon>
        <taxon>Metazoa</taxon>
        <taxon>Spiralia</taxon>
        <taxon>Lophotrochozoa</taxon>
        <taxon>Mollusca</taxon>
        <taxon>Bivalvia</taxon>
        <taxon>Autobranchia</taxon>
        <taxon>Heteroconchia</taxon>
        <taxon>Euheterodonta</taxon>
        <taxon>Imparidentia</taxon>
        <taxon>Neoheterodontei</taxon>
        <taxon>Myida</taxon>
        <taxon>Dreissenoidea</taxon>
        <taxon>Dreissenidae</taxon>
        <taxon>Dreissena</taxon>
    </lineage>
</organism>
<keyword evidence="2" id="KW-1185">Reference proteome</keyword>
<dbReference type="AlphaFoldDB" id="A0A9D4JIV3"/>
<dbReference type="Gene3D" id="3.80.10.10">
    <property type="entry name" value="Ribonuclease Inhibitor"/>
    <property type="match status" value="1"/>
</dbReference>
<dbReference type="Proteomes" id="UP000828390">
    <property type="component" value="Unassembled WGS sequence"/>
</dbReference>
<evidence type="ECO:0000313" key="1">
    <source>
        <dbReference type="EMBL" id="KAH3811834.1"/>
    </source>
</evidence>
<name>A0A9D4JIV3_DREPO</name>
<dbReference type="EMBL" id="JAIWYP010000006">
    <property type="protein sequence ID" value="KAH3811834.1"/>
    <property type="molecule type" value="Genomic_DNA"/>
</dbReference>
<protein>
    <submittedName>
        <fullName evidence="1">Uncharacterized protein</fullName>
    </submittedName>
</protein>
<gene>
    <name evidence="1" type="ORF">DPMN_140249</name>
</gene>
<reference evidence="1" key="1">
    <citation type="journal article" date="2019" name="bioRxiv">
        <title>The Genome of the Zebra Mussel, Dreissena polymorpha: A Resource for Invasive Species Research.</title>
        <authorList>
            <person name="McCartney M.A."/>
            <person name="Auch B."/>
            <person name="Kono T."/>
            <person name="Mallez S."/>
            <person name="Zhang Y."/>
            <person name="Obille A."/>
            <person name="Becker A."/>
            <person name="Abrahante J.E."/>
            <person name="Garbe J."/>
            <person name="Badalamenti J.P."/>
            <person name="Herman A."/>
            <person name="Mangelson H."/>
            <person name="Liachko I."/>
            <person name="Sullivan S."/>
            <person name="Sone E.D."/>
            <person name="Koren S."/>
            <person name="Silverstein K.A.T."/>
            <person name="Beckman K.B."/>
            <person name="Gohl D.M."/>
        </authorList>
    </citation>
    <scope>NUCLEOTIDE SEQUENCE</scope>
    <source>
        <strain evidence="1">Duluth1</strain>
        <tissue evidence="1">Whole animal</tissue>
    </source>
</reference>